<sequence>MKARWQYLFENKIINRGMGYFDSDAIMSLKKTDNDVDAIVGGMHDYNVRIRLVGNEIVGMGCTCPYGEYNHCKHMAAVVLQLEDESGSELYFDDDTYGAVDVFEEMHEDVYKFNEIVLDDFDLEEVINSTDRDILNKFVYDVIIKNGELKNQFLMQLDNLDDDMKFKLLCENIDFLIKKFKTDYHDEEGYFAEIYIMDDFLLKEVNILFTRMLKKEKYIIVFKATAYFMEKIQYCHYHNEEVNLEMYSKLCERFWKSIYKKCDEIEYKKLYDWMLLYEPRIIEPILRRAVDSVMIEKRKS</sequence>
<dbReference type="EMBL" id="JAUSUR010000005">
    <property type="protein sequence ID" value="MDQ0362133.1"/>
    <property type="molecule type" value="Genomic_DNA"/>
</dbReference>
<keyword evidence="1" id="KW-0479">Metal-binding</keyword>
<evidence type="ECO:0000313" key="3">
    <source>
        <dbReference type="EMBL" id="MDQ0362133.1"/>
    </source>
</evidence>
<dbReference type="PROSITE" id="PS50966">
    <property type="entry name" value="ZF_SWIM"/>
    <property type="match status" value="1"/>
</dbReference>
<name>A0ABU0E5G4_9FIRM</name>
<evidence type="ECO:0000256" key="1">
    <source>
        <dbReference type="PROSITE-ProRule" id="PRU00325"/>
    </source>
</evidence>
<reference evidence="3 4" key="1">
    <citation type="submission" date="2023-07" db="EMBL/GenBank/DDBJ databases">
        <title>Genomic Encyclopedia of Type Strains, Phase IV (KMG-IV): sequencing the most valuable type-strain genomes for metagenomic binning, comparative biology and taxonomic classification.</title>
        <authorList>
            <person name="Goeker M."/>
        </authorList>
    </citation>
    <scope>NUCLEOTIDE SEQUENCE [LARGE SCALE GENOMIC DNA]</scope>
    <source>
        <strain evidence="3 4">DSM 16784</strain>
    </source>
</reference>
<organism evidence="3 4">
    <name type="scientific">Breznakia pachnodae</name>
    <dbReference type="NCBI Taxonomy" id="265178"/>
    <lineage>
        <taxon>Bacteria</taxon>
        <taxon>Bacillati</taxon>
        <taxon>Bacillota</taxon>
        <taxon>Erysipelotrichia</taxon>
        <taxon>Erysipelotrichales</taxon>
        <taxon>Erysipelotrichaceae</taxon>
        <taxon>Breznakia</taxon>
    </lineage>
</organism>
<dbReference type="InterPro" id="IPR007527">
    <property type="entry name" value="Znf_SWIM"/>
</dbReference>
<feature type="domain" description="SWIM-type" evidence="2">
    <location>
        <begin position="46"/>
        <end position="83"/>
    </location>
</feature>
<accession>A0ABU0E5G4</accession>
<comment type="caution">
    <text evidence="3">The sequence shown here is derived from an EMBL/GenBank/DDBJ whole genome shotgun (WGS) entry which is preliminary data.</text>
</comment>
<keyword evidence="1" id="KW-0863">Zinc-finger</keyword>
<gene>
    <name evidence="3" type="ORF">J2S15_002886</name>
</gene>
<dbReference type="Proteomes" id="UP001230220">
    <property type="component" value="Unassembled WGS sequence"/>
</dbReference>
<keyword evidence="4" id="KW-1185">Reference proteome</keyword>
<evidence type="ECO:0000313" key="4">
    <source>
        <dbReference type="Proteomes" id="UP001230220"/>
    </source>
</evidence>
<proteinExistence type="predicted"/>
<keyword evidence="1" id="KW-0862">Zinc</keyword>
<protein>
    <submittedName>
        <fullName evidence="3">Uncharacterized protein YeeX (DUF496 family)</fullName>
    </submittedName>
</protein>
<evidence type="ECO:0000259" key="2">
    <source>
        <dbReference type="PROSITE" id="PS50966"/>
    </source>
</evidence>
<dbReference type="RefSeq" id="WP_307409468.1">
    <property type="nucleotide sequence ID" value="NZ_JAUSUR010000005.1"/>
</dbReference>